<name>A0ABD0XZN4_9HEMI</name>
<dbReference type="PROSITE" id="PS50009">
    <property type="entry name" value="RASGEF_CAT"/>
    <property type="match status" value="1"/>
</dbReference>
<evidence type="ECO:0000313" key="4">
    <source>
        <dbReference type="EMBL" id="KAL1116130.1"/>
    </source>
</evidence>
<sequence length="146" mass="16795">MVAFSQRVANLVATEILNTESVKMRARMISRFINATDKLNRLGNMQSATSVLYGLQSAPVYRLKMTWHYLRRHHSIKYQRLCLLMRLYNDPKSAKYKRMVDRACRTPPYIPSVAYLVSALLARVPRPETLLPPSSIRSGIICQPEL</sequence>
<dbReference type="InterPro" id="IPR023578">
    <property type="entry name" value="Ras_GEF_dom_sf"/>
</dbReference>
<protein>
    <recommendedName>
        <fullName evidence="3">Ras-GEF domain-containing protein</fullName>
    </recommendedName>
</protein>
<dbReference type="GO" id="GO:0005085">
    <property type="term" value="F:guanyl-nucleotide exchange factor activity"/>
    <property type="evidence" value="ECO:0007669"/>
    <property type="project" value="UniProtKB-KW"/>
</dbReference>
<reference evidence="4 5" key="1">
    <citation type="submission" date="2024-07" db="EMBL/GenBank/DDBJ databases">
        <title>Chromosome-level genome assembly of the water stick insect Ranatra chinensis (Heteroptera: Nepidae).</title>
        <authorList>
            <person name="Liu X."/>
        </authorList>
    </citation>
    <scope>NUCLEOTIDE SEQUENCE [LARGE SCALE GENOMIC DNA]</scope>
    <source>
        <strain evidence="4">Cailab_2021Rc</strain>
        <tissue evidence="4">Muscle</tissue>
    </source>
</reference>
<dbReference type="SUPFAM" id="SSF48366">
    <property type="entry name" value="Ras GEF"/>
    <property type="match status" value="1"/>
</dbReference>
<dbReference type="Gene3D" id="1.10.840.10">
    <property type="entry name" value="Ras guanine-nucleotide exchange factors catalytic domain"/>
    <property type="match status" value="1"/>
</dbReference>
<evidence type="ECO:0000256" key="2">
    <source>
        <dbReference type="PROSITE-ProRule" id="PRU00168"/>
    </source>
</evidence>
<dbReference type="Proteomes" id="UP001558652">
    <property type="component" value="Unassembled WGS sequence"/>
</dbReference>
<organism evidence="4 5">
    <name type="scientific">Ranatra chinensis</name>
    <dbReference type="NCBI Taxonomy" id="642074"/>
    <lineage>
        <taxon>Eukaryota</taxon>
        <taxon>Metazoa</taxon>
        <taxon>Ecdysozoa</taxon>
        <taxon>Arthropoda</taxon>
        <taxon>Hexapoda</taxon>
        <taxon>Insecta</taxon>
        <taxon>Pterygota</taxon>
        <taxon>Neoptera</taxon>
        <taxon>Paraneoptera</taxon>
        <taxon>Hemiptera</taxon>
        <taxon>Heteroptera</taxon>
        <taxon>Panheteroptera</taxon>
        <taxon>Nepomorpha</taxon>
        <taxon>Nepidae</taxon>
        <taxon>Ranatrinae</taxon>
        <taxon>Ranatra</taxon>
    </lineage>
</organism>
<dbReference type="Pfam" id="PF00617">
    <property type="entry name" value="RasGEF"/>
    <property type="match status" value="1"/>
</dbReference>
<evidence type="ECO:0000256" key="1">
    <source>
        <dbReference type="ARBA" id="ARBA00022658"/>
    </source>
</evidence>
<dbReference type="EMBL" id="JBFDAA010000018">
    <property type="protein sequence ID" value="KAL1116130.1"/>
    <property type="molecule type" value="Genomic_DNA"/>
</dbReference>
<dbReference type="InterPro" id="IPR008937">
    <property type="entry name" value="Ras-like_GEF"/>
</dbReference>
<comment type="caution">
    <text evidence="4">The sequence shown here is derived from an EMBL/GenBank/DDBJ whole genome shotgun (WGS) entry which is preliminary data.</text>
</comment>
<dbReference type="PANTHER" id="PTHR23113:SF368">
    <property type="entry name" value="CELL DIVISION CONTROL PROTEIN 25"/>
    <property type="match status" value="1"/>
</dbReference>
<gene>
    <name evidence="4" type="ORF">AAG570_005625</name>
</gene>
<dbReference type="AlphaFoldDB" id="A0ABD0XZN4"/>
<evidence type="ECO:0000313" key="5">
    <source>
        <dbReference type="Proteomes" id="UP001558652"/>
    </source>
</evidence>
<dbReference type="PANTHER" id="PTHR23113">
    <property type="entry name" value="GUANINE NUCLEOTIDE EXCHANGE FACTOR"/>
    <property type="match status" value="1"/>
</dbReference>
<keyword evidence="5" id="KW-1185">Reference proteome</keyword>
<dbReference type="InterPro" id="IPR036964">
    <property type="entry name" value="RASGEF_cat_dom_sf"/>
</dbReference>
<evidence type="ECO:0000259" key="3">
    <source>
        <dbReference type="PROSITE" id="PS50009"/>
    </source>
</evidence>
<feature type="domain" description="Ras-GEF" evidence="3">
    <location>
        <begin position="1"/>
        <end position="146"/>
    </location>
</feature>
<keyword evidence="1 2" id="KW-0344">Guanine-nucleotide releasing factor</keyword>
<dbReference type="InterPro" id="IPR001895">
    <property type="entry name" value="RASGEF_cat_dom"/>
</dbReference>
<accession>A0ABD0XZN4</accession>
<proteinExistence type="predicted"/>